<dbReference type="SUPFAM" id="SSF53807">
    <property type="entry name" value="Helical backbone' metal receptor"/>
    <property type="match status" value="1"/>
</dbReference>
<dbReference type="PANTHER" id="PTHR30535">
    <property type="entry name" value="VITAMIN B12-BINDING PROTEIN"/>
    <property type="match status" value="1"/>
</dbReference>
<evidence type="ECO:0000256" key="4">
    <source>
        <dbReference type="ARBA" id="ARBA00023157"/>
    </source>
</evidence>
<dbReference type="GO" id="GO:0015889">
    <property type="term" value="P:cobalamin transport"/>
    <property type="evidence" value="ECO:0007669"/>
    <property type="project" value="UniProtKB-UniRule"/>
</dbReference>
<keyword evidence="8" id="KW-1185">Reference proteome</keyword>
<dbReference type="InterPro" id="IPR002491">
    <property type="entry name" value="ABC_transptr_periplasmic_BD"/>
</dbReference>
<dbReference type="Gene3D" id="3.40.50.1980">
    <property type="entry name" value="Nitrogenase molybdenum iron protein domain"/>
    <property type="match status" value="2"/>
</dbReference>
<keyword evidence="1 5" id="KW-0813">Transport</keyword>
<dbReference type="AlphaFoldDB" id="I2BCL4"/>
<dbReference type="RefSeq" id="WP_002463971.1">
    <property type="nucleotide sequence ID" value="NC_017910.1"/>
</dbReference>
<dbReference type="Pfam" id="PF01497">
    <property type="entry name" value="Peripla_BP_2"/>
    <property type="match status" value="1"/>
</dbReference>
<dbReference type="GO" id="GO:0031419">
    <property type="term" value="F:cobalamin binding"/>
    <property type="evidence" value="ECO:0007669"/>
    <property type="project" value="InterPro"/>
</dbReference>
<dbReference type="PANTHER" id="PTHR30535:SF34">
    <property type="entry name" value="MOLYBDATE-BINDING PROTEIN MOLA"/>
    <property type="match status" value="1"/>
</dbReference>
<dbReference type="PROSITE" id="PS51257">
    <property type="entry name" value="PROKAR_LIPOPROTEIN"/>
    <property type="match status" value="1"/>
</dbReference>
<dbReference type="OrthoDB" id="6495095at2"/>
<dbReference type="PATRIC" id="fig|630626.3.peg.3117"/>
<accession>I2BCL4</accession>
<evidence type="ECO:0000256" key="5">
    <source>
        <dbReference type="HAMAP-Rule" id="MF_01000"/>
    </source>
</evidence>
<dbReference type="NCBIfam" id="NF002894">
    <property type="entry name" value="PRK03379.1"/>
    <property type="match status" value="1"/>
</dbReference>
<dbReference type="eggNOG" id="COG0614">
    <property type="taxonomic scope" value="Bacteria"/>
</dbReference>
<name>I2BCL4_SHIBC</name>
<comment type="similarity">
    <text evidence="5">Belongs to the BtuF family.</text>
</comment>
<dbReference type="KEGG" id="ebt:EBL_c32050"/>
<comment type="caution">
    <text evidence="5">Lacks conserved residue(s) required for the propagation of feature annotation.</text>
</comment>
<feature type="binding site" evidence="5">
    <location>
        <begin position="243"/>
        <end position="247"/>
    </location>
    <ligand>
        <name>cyanocob(III)alamin</name>
        <dbReference type="ChEBI" id="CHEBI:17439"/>
    </ligand>
</feature>
<protein>
    <recommendedName>
        <fullName evidence="5">Vitamin B12-binding protein</fullName>
    </recommendedName>
</protein>
<accession>K6VFF4</accession>
<gene>
    <name evidence="5 7" type="primary">btuF</name>
    <name evidence="7" type="ordered locus">EBL_c32050</name>
</gene>
<feature type="site" description="Important for BtuC binding" evidence="5">
    <location>
        <position position="203"/>
    </location>
</feature>
<comment type="subunit">
    <text evidence="5">The complex is composed of two ATP-binding proteins (BtuD), two transmembrane proteins (BtuC) and a solute-binding protein (BtuF).</text>
</comment>
<dbReference type="InterPro" id="IPR054828">
    <property type="entry name" value="Vit_B12_bind_prot"/>
</dbReference>
<dbReference type="NCBIfam" id="NF038402">
    <property type="entry name" value="TroA_like"/>
    <property type="match status" value="1"/>
</dbReference>
<keyword evidence="2 5" id="KW-0732">Signal</keyword>
<organism evidence="7 8">
    <name type="scientific">Shimwellia blattae (strain ATCC 29907 / DSM 4481 / JCM 1650 / NBRC 105725 / CDC 9005-74)</name>
    <name type="common">Escherichia blattae</name>
    <dbReference type="NCBI Taxonomy" id="630626"/>
    <lineage>
        <taxon>Bacteria</taxon>
        <taxon>Pseudomonadati</taxon>
        <taxon>Pseudomonadota</taxon>
        <taxon>Gammaproteobacteria</taxon>
        <taxon>Enterobacterales</taxon>
        <taxon>Enterobacteriaceae</taxon>
        <taxon>Shimwellia</taxon>
    </lineage>
</organism>
<dbReference type="InterPro" id="IPR023544">
    <property type="entry name" value="ABC_transptr_vit_B12-bd"/>
</dbReference>
<dbReference type="Proteomes" id="UP000001955">
    <property type="component" value="Chromosome"/>
</dbReference>
<feature type="chain" id="PRO_5009014230" description="Vitamin B12-binding protein" evidence="5">
    <location>
        <begin position="23"/>
        <end position="265"/>
    </location>
</feature>
<feature type="disulfide bond" evidence="5">
    <location>
        <begin position="184"/>
        <end position="260"/>
    </location>
</feature>
<evidence type="ECO:0000256" key="3">
    <source>
        <dbReference type="ARBA" id="ARBA00022764"/>
    </source>
</evidence>
<dbReference type="EMBL" id="CP001560">
    <property type="protein sequence ID" value="AFJ48268.1"/>
    <property type="molecule type" value="Genomic_DNA"/>
</dbReference>
<dbReference type="HAMAP" id="MF_01000">
    <property type="entry name" value="BtuF"/>
    <property type="match status" value="1"/>
</dbReference>
<dbReference type="HOGENOM" id="CLU_038034_2_5_6"/>
<dbReference type="STRING" id="630626.EBL_c32050"/>
<reference evidence="7 8" key="1">
    <citation type="journal article" date="2012" name="J. Bacteriol.">
        <title>Complete genome sequence of the B12-producing Shimwellia blattae strain DSM 4481, isolated from a cockroach.</title>
        <authorList>
            <person name="Brzuszkiewicz E."/>
            <person name="Waschkowitz T."/>
            <person name="Wiezer A."/>
            <person name="Daniel R."/>
        </authorList>
    </citation>
    <scope>NUCLEOTIDE SEQUENCE [LARGE SCALE GENOMIC DNA]</scope>
    <source>
        <strain evidence="8">ATCC 29907 / DSM 4481 / JCM 1650 / NBRC 105725 / CDC 9005-74</strain>
    </source>
</reference>
<comment type="function">
    <text evidence="5">Part of the ABC transporter complex BtuCDF involved in vitamin B12 import. Binds vitamin B12 and delivers it to the periplasmic surface of BtuC.</text>
</comment>
<evidence type="ECO:0000256" key="2">
    <source>
        <dbReference type="ARBA" id="ARBA00022729"/>
    </source>
</evidence>
<evidence type="ECO:0000313" key="7">
    <source>
        <dbReference type="EMBL" id="AFJ48268.1"/>
    </source>
</evidence>
<feature type="site" description="Important for BtuC binding" evidence="5">
    <location>
        <position position="72"/>
    </location>
</feature>
<comment type="subcellular location">
    <subcellularLocation>
        <location evidence="5">Periplasm</location>
    </subcellularLocation>
</comment>
<sequence precursor="true">MVKGYLQRALCALLFFSGCLWSAPRVISLSPGNTELAFAAGITPVAVSAWSDYPPKARHIEQVASWQGVNIERILALKPDVVLAWRGGNPQRAIEQLQSLGLKVVWIDARNIDDIVAALRLMGQWSPTPDQARRAADTLARQWQALRARYGQRSTPKRVFMQFGETPMFTSGAGSLQNDILAVCGGKNIFADSKVPWPQVSREQVLIRKPELILTTGGPQKIQVISQFWGNQLSVPVISINDDWFERAGPRIILAAKQICAALAQ</sequence>
<feature type="domain" description="Fe/B12 periplasmic-binding" evidence="6">
    <location>
        <begin position="25"/>
        <end position="265"/>
    </location>
</feature>
<proteinExistence type="inferred from homology"/>
<dbReference type="GO" id="GO:0042597">
    <property type="term" value="C:periplasmic space"/>
    <property type="evidence" value="ECO:0007669"/>
    <property type="project" value="UniProtKB-SubCell"/>
</dbReference>
<dbReference type="CDD" id="cd01144">
    <property type="entry name" value="BtuF"/>
    <property type="match status" value="1"/>
</dbReference>
<evidence type="ECO:0000256" key="1">
    <source>
        <dbReference type="ARBA" id="ARBA00022448"/>
    </source>
</evidence>
<keyword evidence="3 5" id="KW-0574">Periplasm</keyword>
<evidence type="ECO:0000259" key="6">
    <source>
        <dbReference type="PROSITE" id="PS50983"/>
    </source>
</evidence>
<feature type="signal peptide" evidence="5">
    <location>
        <begin position="1"/>
        <end position="22"/>
    </location>
</feature>
<dbReference type="PROSITE" id="PS50983">
    <property type="entry name" value="FE_B12_PBP"/>
    <property type="match status" value="1"/>
</dbReference>
<dbReference type="InterPro" id="IPR050902">
    <property type="entry name" value="ABC_Transporter_SBP"/>
</dbReference>
<evidence type="ECO:0000313" key="8">
    <source>
        <dbReference type="Proteomes" id="UP000001955"/>
    </source>
</evidence>
<keyword evidence="4 5" id="KW-1015">Disulfide bond</keyword>